<dbReference type="PANTHER" id="PTHR11102:SF160">
    <property type="entry name" value="ERAD-ASSOCIATED E3 UBIQUITIN-PROTEIN LIGASE COMPONENT HRD3"/>
    <property type="match status" value="1"/>
</dbReference>
<dbReference type="OrthoDB" id="6114904at2"/>
<dbReference type="SUPFAM" id="SSF81901">
    <property type="entry name" value="HCP-like"/>
    <property type="match status" value="1"/>
</dbReference>
<dbReference type="Gene3D" id="1.25.40.10">
    <property type="entry name" value="Tetratricopeptide repeat domain"/>
    <property type="match status" value="1"/>
</dbReference>
<evidence type="ECO:0000313" key="2">
    <source>
        <dbReference type="Proteomes" id="UP000315235"/>
    </source>
</evidence>
<dbReference type="InterPro" id="IPR050767">
    <property type="entry name" value="Sel1_AlgK"/>
</dbReference>
<protein>
    <submittedName>
        <fullName evidence="1">Sel1 repeat family protein</fullName>
    </submittedName>
</protein>
<gene>
    <name evidence="1" type="ORF">FM069_19325</name>
</gene>
<name>A0A553GUE0_9PSED</name>
<evidence type="ECO:0000313" key="1">
    <source>
        <dbReference type="EMBL" id="TRX73130.1"/>
    </source>
</evidence>
<dbReference type="AlphaFoldDB" id="A0A553GUE0"/>
<dbReference type="Pfam" id="PF08238">
    <property type="entry name" value="Sel1"/>
    <property type="match status" value="2"/>
</dbReference>
<dbReference type="EMBL" id="VJOY01000020">
    <property type="protein sequence ID" value="TRX73130.1"/>
    <property type="molecule type" value="Genomic_DNA"/>
</dbReference>
<comment type="caution">
    <text evidence="1">The sequence shown here is derived from an EMBL/GenBank/DDBJ whole genome shotgun (WGS) entry which is preliminary data.</text>
</comment>
<keyword evidence="2" id="KW-1185">Reference proteome</keyword>
<sequence>MYELGEGGSADEEKAAEFYKKAARQGDALANQRLASLYLRGAGVEKDMIKAAALFIVGDGENLSDSSQELLSIMKPEQKKRFGRSA</sequence>
<dbReference type="InterPro" id="IPR011990">
    <property type="entry name" value="TPR-like_helical_dom_sf"/>
</dbReference>
<dbReference type="Proteomes" id="UP000315235">
    <property type="component" value="Unassembled WGS sequence"/>
</dbReference>
<dbReference type="PANTHER" id="PTHR11102">
    <property type="entry name" value="SEL-1-LIKE PROTEIN"/>
    <property type="match status" value="1"/>
</dbReference>
<reference evidence="1 2" key="1">
    <citation type="submission" date="2019-07" db="EMBL/GenBank/DDBJ databases">
        <title>Pseudomonas mangiferae sp. nov., isolated from bark of mango tree in Thailand.</title>
        <authorList>
            <person name="Srisuk N."/>
            <person name="Anurat P."/>
        </authorList>
    </citation>
    <scope>NUCLEOTIDE SEQUENCE [LARGE SCALE GENOMIC DNA]</scope>
    <source>
        <strain evidence="1 2">DMKU_BBB3-04</strain>
    </source>
</reference>
<accession>A0A553GUE0</accession>
<dbReference type="InterPro" id="IPR006597">
    <property type="entry name" value="Sel1-like"/>
</dbReference>
<dbReference type="SMART" id="SM00671">
    <property type="entry name" value="SEL1"/>
    <property type="match status" value="2"/>
</dbReference>
<organism evidence="1 2">
    <name type="scientific">Pseudomonas mangiferae</name>
    <dbReference type="NCBI Taxonomy" id="2593654"/>
    <lineage>
        <taxon>Bacteria</taxon>
        <taxon>Pseudomonadati</taxon>
        <taxon>Pseudomonadota</taxon>
        <taxon>Gammaproteobacteria</taxon>
        <taxon>Pseudomonadales</taxon>
        <taxon>Pseudomonadaceae</taxon>
        <taxon>Pseudomonas</taxon>
    </lineage>
</organism>
<proteinExistence type="predicted"/>